<protein>
    <submittedName>
        <fullName evidence="2">Uncharacterized protein</fullName>
    </submittedName>
</protein>
<evidence type="ECO:0000256" key="1">
    <source>
        <dbReference type="SAM" id="MobiDB-lite"/>
    </source>
</evidence>
<sequence>MSEENPQDDSNSFTASELKFIENRYKDTSLCIWVEQQEKNSEGSNSTNYLLRSRTQE</sequence>
<feature type="region of interest" description="Disordered" evidence="1">
    <location>
        <begin position="37"/>
        <end position="57"/>
    </location>
</feature>
<accession>A0ABP0F3M2</accession>
<reference evidence="2 3" key="1">
    <citation type="submission" date="2024-02" db="EMBL/GenBank/DDBJ databases">
        <authorList>
            <person name="Daric V."/>
            <person name="Darras S."/>
        </authorList>
    </citation>
    <scope>NUCLEOTIDE SEQUENCE [LARGE SCALE GENOMIC DNA]</scope>
</reference>
<gene>
    <name evidence="2" type="ORF">CVLEPA_LOCUS4021</name>
</gene>
<evidence type="ECO:0000313" key="3">
    <source>
        <dbReference type="Proteomes" id="UP001642483"/>
    </source>
</evidence>
<comment type="caution">
    <text evidence="2">The sequence shown here is derived from an EMBL/GenBank/DDBJ whole genome shotgun (WGS) entry which is preliminary data.</text>
</comment>
<dbReference type="EMBL" id="CAWYQH010000013">
    <property type="protein sequence ID" value="CAK8674309.1"/>
    <property type="molecule type" value="Genomic_DNA"/>
</dbReference>
<evidence type="ECO:0000313" key="2">
    <source>
        <dbReference type="EMBL" id="CAK8674309.1"/>
    </source>
</evidence>
<name>A0ABP0F3M2_CLALP</name>
<keyword evidence="3" id="KW-1185">Reference proteome</keyword>
<organism evidence="2 3">
    <name type="scientific">Clavelina lepadiformis</name>
    <name type="common">Light-bulb sea squirt</name>
    <name type="synonym">Ascidia lepadiformis</name>
    <dbReference type="NCBI Taxonomy" id="159417"/>
    <lineage>
        <taxon>Eukaryota</taxon>
        <taxon>Metazoa</taxon>
        <taxon>Chordata</taxon>
        <taxon>Tunicata</taxon>
        <taxon>Ascidiacea</taxon>
        <taxon>Aplousobranchia</taxon>
        <taxon>Clavelinidae</taxon>
        <taxon>Clavelina</taxon>
    </lineage>
</organism>
<dbReference type="Proteomes" id="UP001642483">
    <property type="component" value="Unassembled WGS sequence"/>
</dbReference>
<proteinExistence type="predicted"/>